<keyword evidence="6 12" id="KW-0812">Transmembrane</keyword>
<evidence type="ECO:0000256" key="7">
    <source>
        <dbReference type="ARBA" id="ARBA00022989"/>
    </source>
</evidence>
<evidence type="ECO:0000256" key="10">
    <source>
        <dbReference type="ARBA" id="ARBA00030646"/>
    </source>
</evidence>
<feature type="transmembrane region" description="Helical" evidence="12">
    <location>
        <begin position="126"/>
        <end position="148"/>
    </location>
</feature>
<keyword evidence="13" id="KW-0732">Signal</keyword>
<feature type="transmembrane region" description="Helical" evidence="12">
    <location>
        <begin position="342"/>
        <end position="362"/>
    </location>
</feature>
<feature type="signal peptide" evidence="13">
    <location>
        <begin position="1"/>
        <end position="23"/>
    </location>
</feature>
<feature type="transmembrane region" description="Helical" evidence="12">
    <location>
        <begin position="199"/>
        <end position="218"/>
    </location>
</feature>
<keyword evidence="7 12" id="KW-1133">Transmembrane helix</keyword>
<sequence>MIFIISFFILLLSAVIIVRKAKQSDLGLLNSNFSSLQSKYLQVYYLATFADFLQGPYIYKLYSDYGFKDDDIAVLYIAGFVSSTVFGMIVGVIADSYGRKFLCASFGFFYSICCCTKLSPDFYILLFGRICGGIATSILFTTFEAWYINEHINHYNLPVEWLNITFGKTSFYTGLLAIFAGVVSQFFAEFVNLGPTAPFLIAIPFLLLSSYIIMTNWNEHLYQPTSSKLNLLSPLKLIILKDHTLLLLGLVQCSFEATMYSFIFSWTPIIRSLNPPLGLVFSSFMLAFIIGSKLYGLMISKHKKSENILTFVSIISFIALSIVFCLISFMVMSDSGRPHDLFLTKICFLCFIIYELCLGAYMPAIGYLKGRVVPEKYRTSVTNWFRVPTNIFTCVTLTLNNFNKKETEVISNTETFNKFTHVYLLCSIFLIVSSLASYYFGKKYSKRFSQSELFTDILNLTKDTGKDTLVI</sequence>
<feature type="transmembrane region" description="Helical" evidence="12">
    <location>
        <begin position="278"/>
        <end position="296"/>
    </location>
</feature>
<name>A0A1B6DB15_9HEMI</name>
<feature type="transmembrane region" description="Helical" evidence="12">
    <location>
        <begin position="101"/>
        <end position="120"/>
    </location>
</feature>
<dbReference type="Pfam" id="PF05631">
    <property type="entry name" value="MFS_5"/>
    <property type="match status" value="1"/>
</dbReference>
<evidence type="ECO:0000256" key="5">
    <source>
        <dbReference type="ARBA" id="ARBA00022475"/>
    </source>
</evidence>
<evidence type="ECO:0000256" key="6">
    <source>
        <dbReference type="ARBA" id="ARBA00022692"/>
    </source>
</evidence>
<evidence type="ECO:0000256" key="4">
    <source>
        <dbReference type="ARBA" id="ARBA00022448"/>
    </source>
</evidence>
<feature type="transmembrane region" description="Helical" evidence="12">
    <location>
        <begin position="245"/>
        <end position="266"/>
    </location>
</feature>
<protein>
    <recommendedName>
        <fullName evidence="3">Molybdate-anion transporter</fullName>
    </recommendedName>
    <alternativeName>
        <fullName evidence="10">Major facilitator superfamily domain-containing protein 5</fullName>
    </alternativeName>
    <alternativeName>
        <fullName evidence="11">Molybdate transporter 2 homolog</fullName>
    </alternativeName>
</protein>
<dbReference type="GO" id="GO:0015098">
    <property type="term" value="F:molybdate ion transmembrane transporter activity"/>
    <property type="evidence" value="ECO:0007669"/>
    <property type="project" value="InterPro"/>
</dbReference>
<feature type="transmembrane region" description="Helical" evidence="12">
    <location>
        <begin position="422"/>
        <end position="441"/>
    </location>
</feature>
<keyword evidence="5" id="KW-1003">Cell membrane</keyword>
<dbReference type="EMBL" id="GEDC01014478">
    <property type="protein sequence ID" value="JAS22820.1"/>
    <property type="molecule type" value="Transcribed_RNA"/>
</dbReference>
<feature type="chain" id="PRO_5008581243" description="Molybdate-anion transporter" evidence="13">
    <location>
        <begin position="24"/>
        <end position="471"/>
    </location>
</feature>
<dbReference type="EMBL" id="GEDC01018661">
    <property type="protein sequence ID" value="JAS18637.1"/>
    <property type="molecule type" value="Transcribed_RNA"/>
</dbReference>
<comment type="function">
    <text evidence="1">Mediates high-affinity intracellular uptake of the rare oligo-element molybdenum.</text>
</comment>
<evidence type="ECO:0000313" key="14">
    <source>
        <dbReference type="EMBL" id="JAS18637.1"/>
    </source>
</evidence>
<keyword evidence="4" id="KW-0813">Transport</keyword>
<dbReference type="CDD" id="cd17487">
    <property type="entry name" value="MFS_MFSD5_like"/>
    <property type="match status" value="1"/>
</dbReference>
<dbReference type="PANTHER" id="PTHR23516">
    <property type="entry name" value="SAM (S-ADENOSYL METHIONINE) TRANSPORTER"/>
    <property type="match status" value="1"/>
</dbReference>
<evidence type="ECO:0000256" key="8">
    <source>
        <dbReference type="ARBA" id="ARBA00023065"/>
    </source>
</evidence>
<evidence type="ECO:0000256" key="9">
    <source>
        <dbReference type="ARBA" id="ARBA00023136"/>
    </source>
</evidence>
<evidence type="ECO:0000256" key="3">
    <source>
        <dbReference type="ARBA" id="ARBA00021242"/>
    </source>
</evidence>
<keyword evidence="9 12" id="KW-0472">Membrane</keyword>
<dbReference type="SUPFAM" id="SSF103473">
    <property type="entry name" value="MFS general substrate transporter"/>
    <property type="match status" value="1"/>
</dbReference>
<dbReference type="InterPro" id="IPR036259">
    <property type="entry name" value="MFS_trans_sf"/>
</dbReference>
<reference evidence="15" key="1">
    <citation type="submission" date="2015-12" db="EMBL/GenBank/DDBJ databases">
        <title>De novo transcriptome assembly of four potential Pierce s Disease insect vectors from Arizona vineyards.</title>
        <authorList>
            <person name="Tassone E.E."/>
        </authorList>
    </citation>
    <scope>NUCLEOTIDE SEQUENCE</scope>
</reference>
<feature type="transmembrane region" description="Helical" evidence="12">
    <location>
        <begin position="308"/>
        <end position="330"/>
    </location>
</feature>
<keyword evidence="8" id="KW-0406">Ion transport</keyword>
<dbReference type="GO" id="GO:0005886">
    <property type="term" value="C:plasma membrane"/>
    <property type="evidence" value="ECO:0007669"/>
    <property type="project" value="UniProtKB-SubCell"/>
</dbReference>
<dbReference type="AlphaFoldDB" id="A0A1B6DB15"/>
<dbReference type="Gene3D" id="1.20.1250.20">
    <property type="entry name" value="MFS general substrate transporter like domains"/>
    <property type="match status" value="2"/>
</dbReference>
<feature type="transmembrane region" description="Helical" evidence="12">
    <location>
        <begin position="383"/>
        <end position="402"/>
    </location>
</feature>
<evidence type="ECO:0000256" key="13">
    <source>
        <dbReference type="SAM" id="SignalP"/>
    </source>
</evidence>
<feature type="transmembrane region" description="Helical" evidence="12">
    <location>
        <begin position="73"/>
        <end position="94"/>
    </location>
</feature>
<accession>A0A1B6DB15</accession>
<dbReference type="InterPro" id="IPR008509">
    <property type="entry name" value="MOT2/MFSD5"/>
</dbReference>
<gene>
    <name evidence="15" type="ORF">g.21543</name>
    <name evidence="14" type="ORF">g.21544</name>
</gene>
<proteinExistence type="predicted"/>
<evidence type="ECO:0000313" key="15">
    <source>
        <dbReference type="EMBL" id="JAS22820.1"/>
    </source>
</evidence>
<comment type="subcellular location">
    <subcellularLocation>
        <location evidence="2">Cell membrane</location>
        <topology evidence="2">Multi-pass membrane protein</topology>
    </subcellularLocation>
</comment>
<feature type="transmembrane region" description="Helical" evidence="12">
    <location>
        <begin position="169"/>
        <end position="187"/>
    </location>
</feature>
<evidence type="ECO:0000256" key="1">
    <source>
        <dbReference type="ARBA" id="ARBA00003019"/>
    </source>
</evidence>
<organism evidence="15">
    <name type="scientific">Clastoptera arizonana</name>
    <name type="common">Arizona spittle bug</name>
    <dbReference type="NCBI Taxonomy" id="38151"/>
    <lineage>
        <taxon>Eukaryota</taxon>
        <taxon>Metazoa</taxon>
        <taxon>Ecdysozoa</taxon>
        <taxon>Arthropoda</taxon>
        <taxon>Hexapoda</taxon>
        <taxon>Insecta</taxon>
        <taxon>Pterygota</taxon>
        <taxon>Neoptera</taxon>
        <taxon>Paraneoptera</taxon>
        <taxon>Hemiptera</taxon>
        <taxon>Auchenorrhyncha</taxon>
        <taxon>Cercopoidea</taxon>
        <taxon>Clastopteridae</taxon>
        <taxon>Clastoptera</taxon>
    </lineage>
</organism>
<evidence type="ECO:0000256" key="2">
    <source>
        <dbReference type="ARBA" id="ARBA00004651"/>
    </source>
</evidence>
<dbReference type="PANTHER" id="PTHR23516:SF1">
    <property type="entry name" value="MOLYBDATE-ANION TRANSPORTER"/>
    <property type="match status" value="1"/>
</dbReference>
<dbReference type="GO" id="GO:0006811">
    <property type="term" value="P:monoatomic ion transport"/>
    <property type="evidence" value="ECO:0007669"/>
    <property type="project" value="UniProtKB-KW"/>
</dbReference>
<evidence type="ECO:0000256" key="12">
    <source>
        <dbReference type="SAM" id="Phobius"/>
    </source>
</evidence>
<evidence type="ECO:0000256" key="11">
    <source>
        <dbReference type="ARBA" id="ARBA00032555"/>
    </source>
</evidence>